<dbReference type="PIRSF" id="PIRSF005052">
    <property type="entry name" value="P-loopkin"/>
    <property type="match status" value="1"/>
</dbReference>
<dbReference type="InterPro" id="IPR053931">
    <property type="entry name" value="RapZ_C"/>
</dbReference>
<keyword evidence="2 4" id="KW-0067">ATP-binding</keyword>
<keyword evidence="8" id="KW-1185">Reference proteome</keyword>
<dbReference type="InterPro" id="IPR005337">
    <property type="entry name" value="RapZ-like"/>
</dbReference>
<feature type="binding site" evidence="4">
    <location>
        <begin position="67"/>
        <end position="70"/>
    </location>
    <ligand>
        <name>GTP</name>
        <dbReference type="ChEBI" id="CHEBI:37565"/>
    </ligand>
</feature>
<evidence type="ECO:0000256" key="1">
    <source>
        <dbReference type="ARBA" id="ARBA00022741"/>
    </source>
</evidence>
<dbReference type="EMBL" id="JACHHE010000006">
    <property type="protein sequence ID" value="MBB5180989.1"/>
    <property type="molecule type" value="Genomic_DNA"/>
</dbReference>
<keyword evidence="3 4" id="KW-0342">GTP-binding</keyword>
<dbReference type="PANTHER" id="PTHR30448">
    <property type="entry name" value="RNASE ADAPTER PROTEIN RAPZ"/>
    <property type="match status" value="1"/>
</dbReference>
<dbReference type="Pfam" id="PF22740">
    <property type="entry name" value="PapZ_C"/>
    <property type="match status" value="1"/>
</dbReference>
<name>A0A7W8CUB4_9BACL</name>
<dbReference type="NCBIfam" id="NF003828">
    <property type="entry name" value="PRK05416.1"/>
    <property type="match status" value="1"/>
</dbReference>
<sequence>MENHNTDETELIIITGMSGAGKTVAIQSFEDLGFFTIDNLPPALLLTFIKLMRDSGKSMKRVAAVMDLRGGDFFDSLVDAIDNLLKEPKVSVTILFLDADNQTLVSRYKESRRSHPLSPGGLVLGGIKKERDMLMDLQGRAKYMYNTSTMKPRELKERIMTDFATETSNVFTVNVMSFGFKHGMPIDADLVFDVRFLPNPYYIEELNPLSGLDKPVSDYVLQWNETQTLIAKLTDLFEFMIPQYKSEGKAQLVIAFGCTGGQHRSVTLAEYYGKLLAENYKTIVTHRDVKTRKG</sequence>
<feature type="binding site" evidence="4">
    <location>
        <begin position="16"/>
        <end position="23"/>
    </location>
    <ligand>
        <name>ATP</name>
        <dbReference type="ChEBI" id="CHEBI:30616"/>
    </ligand>
</feature>
<dbReference type="InterPro" id="IPR027417">
    <property type="entry name" value="P-loop_NTPase"/>
</dbReference>
<reference evidence="7 8" key="1">
    <citation type="submission" date="2020-08" db="EMBL/GenBank/DDBJ databases">
        <title>Genomic Encyclopedia of Type Strains, Phase IV (KMG-IV): sequencing the most valuable type-strain genomes for metagenomic binning, comparative biology and taxonomic classification.</title>
        <authorList>
            <person name="Goeker M."/>
        </authorList>
    </citation>
    <scope>NUCLEOTIDE SEQUENCE [LARGE SCALE GENOMIC DNA]</scope>
    <source>
        <strain evidence="7 8">DSM 15895</strain>
    </source>
</reference>
<evidence type="ECO:0000313" key="7">
    <source>
        <dbReference type="EMBL" id="MBB5180989.1"/>
    </source>
</evidence>
<dbReference type="HAMAP" id="MF_00636">
    <property type="entry name" value="RapZ_like"/>
    <property type="match status" value="1"/>
</dbReference>
<dbReference type="GO" id="GO:0005525">
    <property type="term" value="F:GTP binding"/>
    <property type="evidence" value="ECO:0007669"/>
    <property type="project" value="UniProtKB-UniRule"/>
</dbReference>
<proteinExistence type="inferred from homology"/>
<evidence type="ECO:0000256" key="4">
    <source>
        <dbReference type="HAMAP-Rule" id="MF_00636"/>
    </source>
</evidence>
<dbReference type="Proteomes" id="UP000525923">
    <property type="component" value="Unassembled WGS sequence"/>
</dbReference>
<dbReference type="PANTHER" id="PTHR30448:SF0">
    <property type="entry name" value="RNASE ADAPTER PROTEIN RAPZ"/>
    <property type="match status" value="1"/>
</dbReference>
<feature type="domain" description="RapZ C-terminal" evidence="6">
    <location>
        <begin position="172"/>
        <end position="290"/>
    </location>
</feature>
<evidence type="ECO:0000256" key="3">
    <source>
        <dbReference type="ARBA" id="ARBA00023134"/>
    </source>
</evidence>
<evidence type="ECO:0000256" key="2">
    <source>
        <dbReference type="ARBA" id="ARBA00022840"/>
    </source>
</evidence>
<accession>A0A7W8CUB4</accession>
<protein>
    <submittedName>
        <fullName evidence="7">UPF0042 nucleotide-binding protein</fullName>
    </submittedName>
</protein>
<dbReference type="SUPFAM" id="SSF52540">
    <property type="entry name" value="P-loop containing nucleoside triphosphate hydrolases"/>
    <property type="match status" value="1"/>
</dbReference>
<dbReference type="Pfam" id="PF03668">
    <property type="entry name" value="RapZ-like_N"/>
    <property type="match status" value="1"/>
</dbReference>
<comment type="caution">
    <text evidence="7">The sequence shown here is derived from an EMBL/GenBank/DDBJ whole genome shotgun (WGS) entry which is preliminary data.</text>
</comment>
<keyword evidence="1 4" id="KW-0547">Nucleotide-binding</keyword>
<feature type="domain" description="RapZ-like N-terminal" evidence="5">
    <location>
        <begin position="10"/>
        <end position="166"/>
    </location>
</feature>
<organism evidence="7 8">
    <name type="scientific">Planococcus koreensis</name>
    <dbReference type="NCBI Taxonomy" id="112331"/>
    <lineage>
        <taxon>Bacteria</taxon>
        <taxon>Bacillati</taxon>
        <taxon>Bacillota</taxon>
        <taxon>Bacilli</taxon>
        <taxon>Bacillales</taxon>
        <taxon>Caryophanaceae</taxon>
        <taxon>Planococcus</taxon>
    </lineage>
</organism>
<dbReference type="AlphaFoldDB" id="A0A7W8CUB4"/>
<evidence type="ECO:0000259" key="6">
    <source>
        <dbReference type="Pfam" id="PF22740"/>
    </source>
</evidence>
<dbReference type="GO" id="GO:0005524">
    <property type="term" value="F:ATP binding"/>
    <property type="evidence" value="ECO:0007669"/>
    <property type="project" value="UniProtKB-UniRule"/>
</dbReference>
<dbReference type="RefSeq" id="WP_135501076.1">
    <property type="nucleotide sequence ID" value="NZ_JACHHE010000006.1"/>
</dbReference>
<dbReference type="OrthoDB" id="9784461at2"/>
<evidence type="ECO:0000313" key="8">
    <source>
        <dbReference type="Proteomes" id="UP000525923"/>
    </source>
</evidence>
<gene>
    <name evidence="7" type="ORF">HNQ44_002434</name>
</gene>
<evidence type="ECO:0000259" key="5">
    <source>
        <dbReference type="Pfam" id="PF03668"/>
    </source>
</evidence>
<dbReference type="InterPro" id="IPR053930">
    <property type="entry name" value="RapZ-like_N"/>
</dbReference>